<organism evidence="2 3">
    <name type="scientific">Phaeosphaeria nodorum (strain SN15 / ATCC MYA-4574 / FGSC 10173)</name>
    <name type="common">Glume blotch fungus</name>
    <name type="synonym">Parastagonospora nodorum</name>
    <dbReference type="NCBI Taxonomy" id="321614"/>
    <lineage>
        <taxon>Eukaryota</taxon>
        <taxon>Fungi</taxon>
        <taxon>Dikarya</taxon>
        <taxon>Ascomycota</taxon>
        <taxon>Pezizomycotina</taxon>
        <taxon>Dothideomycetes</taxon>
        <taxon>Pleosporomycetidae</taxon>
        <taxon>Pleosporales</taxon>
        <taxon>Pleosporineae</taxon>
        <taxon>Phaeosphaeriaceae</taxon>
        <taxon>Parastagonospora</taxon>
    </lineage>
</organism>
<name>A0A7U2F108_PHANO</name>
<reference evidence="3" key="1">
    <citation type="journal article" date="2021" name="BMC Genomics">
        <title>Chromosome-level genome assembly and manually-curated proteome of model necrotroph Parastagonospora nodorum Sn15 reveals a genome-wide trove of candidate effector homologs, and redundancy of virulence-related functions within an accessory chromosome.</title>
        <authorList>
            <person name="Bertazzoni S."/>
            <person name="Jones D.A.B."/>
            <person name="Phan H.T."/>
            <person name="Tan K.-C."/>
            <person name="Hane J.K."/>
        </authorList>
    </citation>
    <scope>NUCLEOTIDE SEQUENCE [LARGE SCALE GENOMIC DNA]</scope>
    <source>
        <strain evidence="3">SN15 / ATCC MYA-4574 / FGSC 10173)</strain>
    </source>
</reference>
<dbReference type="AlphaFoldDB" id="A0A7U2F108"/>
<accession>A0A7U2F108</accession>
<feature type="compositionally biased region" description="Polar residues" evidence="1">
    <location>
        <begin position="32"/>
        <end position="41"/>
    </location>
</feature>
<dbReference type="Proteomes" id="UP000663193">
    <property type="component" value="Chromosome 6"/>
</dbReference>
<dbReference type="RefSeq" id="XP_001792069.1">
    <property type="nucleotide sequence ID" value="XM_001792017.1"/>
</dbReference>
<evidence type="ECO:0000256" key="1">
    <source>
        <dbReference type="SAM" id="MobiDB-lite"/>
    </source>
</evidence>
<protein>
    <submittedName>
        <fullName evidence="2">Uncharacterized protein</fullName>
    </submittedName>
</protein>
<dbReference type="KEGG" id="pno:SNOG_01430"/>
<sequence length="64" mass="6996">MPPQKNRSAEVLADPDPGENMDTSKRVLRSRPSLTQSSEASQKPKASKRNSANPQARTASWDTS</sequence>
<feature type="compositionally biased region" description="Polar residues" evidence="1">
    <location>
        <begin position="49"/>
        <end position="64"/>
    </location>
</feature>
<gene>
    <name evidence="2" type="ORF">JI435_014300</name>
</gene>
<dbReference type="EMBL" id="CP069028">
    <property type="protein sequence ID" value="QRC96516.1"/>
    <property type="molecule type" value="Genomic_DNA"/>
</dbReference>
<feature type="region of interest" description="Disordered" evidence="1">
    <location>
        <begin position="1"/>
        <end position="64"/>
    </location>
</feature>
<evidence type="ECO:0000313" key="2">
    <source>
        <dbReference type="EMBL" id="QRC96516.1"/>
    </source>
</evidence>
<evidence type="ECO:0000313" key="3">
    <source>
        <dbReference type="Proteomes" id="UP000663193"/>
    </source>
</evidence>
<keyword evidence="3" id="KW-1185">Reference proteome</keyword>
<proteinExistence type="predicted"/>
<dbReference type="VEuPathDB" id="FungiDB:JI435_014300"/>